<evidence type="ECO:0000259" key="5">
    <source>
        <dbReference type="Pfam" id="PF17853"/>
    </source>
</evidence>
<dbReference type="RefSeq" id="WP_345420233.1">
    <property type="nucleotide sequence ID" value="NZ_BAABGT010000053.1"/>
</dbReference>
<dbReference type="InterPro" id="IPR051448">
    <property type="entry name" value="CdaR-like_regulators"/>
</dbReference>
<accession>A0ABP8RVW5</accession>
<dbReference type="InterPro" id="IPR025736">
    <property type="entry name" value="PucR_C-HTH_dom"/>
</dbReference>
<sequence length="525" mass="54913">MLLRDLVGRADLRLRLLHGDEAALDRPVRWVYTTDLPDPGRYLSGGELVISGLVFRTSEADTERFVAALAKAGVAAFAAGAAVFHGIPDDVVEACRRHDVPLVEVPEEVSFGAVTEYVVGSVTAARGERLAVSLGRQRQLLAAVAGGAGLDELAARVGAEIGRTCRVLSATGRLLAGGPLPERELGEAVRTFLTAERLPAATGHASDGARGQRGNPAGAEAGAAQRAEPVRTVFPVGPSSELRATSWFVAVDGPPPEGDRAEAVGELVAVAALDRARRGEGLRVARDIADDAIALVAEGAGERPELPVRLRQAGLDPSAAHAVVVAAFEGRGRAETARSVLVDAAAHLGPPVVGTLEGHAVALVPGDPALLDRALARIAPGLSGERLTVGVSRPAFAAALAGALQEAQHARSLAAQRPGPLQVVTATEVTSHVALLAAVPDEIRRTFADRVLAPVLAYDTRNDAGLLETLEAFLDCSGSWSRAAERLHLHVNTVRYRIGRVEELTGRSLAHFPDRVDVFLALKSR</sequence>
<feature type="domain" description="CdaR GGDEF-like" evidence="5">
    <location>
        <begin position="303"/>
        <end position="412"/>
    </location>
</feature>
<organism evidence="6 7">
    <name type="scientific">Pseudonocardia xishanensis</name>
    <dbReference type="NCBI Taxonomy" id="630995"/>
    <lineage>
        <taxon>Bacteria</taxon>
        <taxon>Bacillati</taxon>
        <taxon>Actinomycetota</taxon>
        <taxon>Actinomycetes</taxon>
        <taxon>Pseudonocardiales</taxon>
        <taxon>Pseudonocardiaceae</taxon>
        <taxon>Pseudonocardia</taxon>
    </lineage>
</organism>
<feature type="domain" description="PucR C-terminal helix-turn-helix" evidence="4">
    <location>
        <begin position="466"/>
        <end position="523"/>
    </location>
</feature>
<evidence type="ECO:0000313" key="7">
    <source>
        <dbReference type="Proteomes" id="UP001501598"/>
    </source>
</evidence>
<feature type="domain" description="Purine catabolism PurC-like" evidence="3">
    <location>
        <begin position="11"/>
        <end position="119"/>
    </location>
</feature>
<dbReference type="Gene3D" id="1.10.10.2840">
    <property type="entry name" value="PucR C-terminal helix-turn-helix domain"/>
    <property type="match status" value="1"/>
</dbReference>
<protein>
    <submittedName>
        <fullName evidence="6">PucR family transcriptional regulator ligand-binding domain-containing protein</fullName>
    </submittedName>
</protein>
<comment type="similarity">
    <text evidence="1">Belongs to the CdaR family.</text>
</comment>
<dbReference type="EMBL" id="BAABGT010000053">
    <property type="protein sequence ID" value="GAA4549853.1"/>
    <property type="molecule type" value="Genomic_DNA"/>
</dbReference>
<dbReference type="InterPro" id="IPR012914">
    <property type="entry name" value="PucR_dom"/>
</dbReference>
<proteinExistence type="inferred from homology"/>
<evidence type="ECO:0000313" key="6">
    <source>
        <dbReference type="EMBL" id="GAA4549853.1"/>
    </source>
</evidence>
<comment type="caution">
    <text evidence="6">The sequence shown here is derived from an EMBL/GenBank/DDBJ whole genome shotgun (WGS) entry which is preliminary data.</text>
</comment>
<dbReference type="Proteomes" id="UP001501598">
    <property type="component" value="Unassembled WGS sequence"/>
</dbReference>
<dbReference type="Pfam" id="PF17853">
    <property type="entry name" value="GGDEF_2"/>
    <property type="match status" value="1"/>
</dbReference>
<dbReference type="InterPro" id="IPR041522">
    <property type="entry name" value="CdaR_GGDEF"/>
</dbReference>
<feature type="region of interest" description="Disordered" evidence="2">
    <location>
        <begin position="200"/>
        <end position="229"/>
    </location>
</feature>
<keyword evidence="7" id="KW-1185">Reference proteome</keyword>
<dbReference type="Pfam" id="PF13556">
    <property type="entry name" value="HTH_30"/>
    <property type="match status" value="1"/>
</dbReference>
<feature type="compositionally biased region" description="Low complexity" evidence="2">
    <location>
        <begin position="217"/>
        <end position="227"/>
    </location>
</feature>
<dbReference type="Pfam" id="PF07905">
    <property type="entry name" value="PucR"/>
    <property type="match status" value="1"/>
</dbReference>
<name>A0ABP8RVW5_9PSEU</name>
<dbReference type="InterPro" id="IPR042070">
    <property type="entry name" value="PucR_C-HTH_sf"/>
</dbReference>
<evidence type="ECO:0000259" key="3">
    <source>
        <dbReference type="Pfam" id="PF07905"/>
    </source>
</evidence>
<gene>
    <name evidence="6" type="ORF">GCM10023175_38740</name>
</gene>
<evidence type="ECO:0000259" key="4">
    <source>
        <dbReference type="Pfam" id="PF13556"/>
    </source>
</evidence>
<evidence type="ECO:0000256" key="1">
    <source>
        <dbReference type="ARBA" id="ARBA00006754"/>
    </source>
</evidence>
<evidence type="ECO:0000256" key="2">
    <source>
        <dbReference type="SAM" id="MobiDB-lite"/>
    </source>
</evidence>
<dbReference type="PANTHER" id="PTHR33744">
    <property type="entry name" value="CARBOHYDRATE DIACID REGULATOR"/>
    <property type="match status" value="1"/>
</dbReference>
<dbReference type="PANTHER" id="PTHR33744:SF17">
    <property type="entry name" value="CONSERVED PROTEIN"/>
    <property type="match status" value="1"/>
</dbReference>
<reference evidence="7" key="1">
    <citation type="journal article" date="2019" name="Int. J. Syst. Evol. Microbiol.">
        <title>The Global Catalogue of Microorganisms (GCM) 10K type strain sequencing project: providing services to taxonomists for standard genome sequencing and annotation.</title>
        <authorList>
            <consortium name="The Broad Institute Genomics Platform"/>
            <consortium name="The Broad Institute Genome Sequencing Center for Infectious Disease"/>
            <person name="Wu L."/>
            <person name="Ma J."/>
        </authorList>
    </citation>
    <scope>NUCLEOTIDE SEQUENCE [LARGE SCALE GENOMIC DNA]</scope>
    <source>
        <strain evidence="7">JCM 17906</strain>
    </source>
</reference>